<feature type="compositionally biased region" description="Basic and acidic residues" evidence="1">
    <location>
        <begin position="184"/>
        <end position="212"/>
    </location>
</feature>
<feature type="region of interest" description="Disordered" evidence="1">
    <location>
        <begin position="469"/>
        <end position="582"/>
    </location>
</feature>
<dbReference type="AlphaFoldDB" id="A0A1I8G2K5"/>
<dbReference type="GO" id="GO:0016605">
    <property type="term" value="C:PML body"/>
    <property type="evidence" value="ECO:0007669"/>
    <property type="project" value="TreeGrafter"/>
</dbReference>
<evidence type="ECO:0000313" key="3">
    <source>
        <dbReference type="Proteomes" id="UP000095280"/>
    </source>
</evidence>
<feature type="region of interest" description="Disordered" evidence="1">
    <location>
        <begin position="611"/>
        <end position="729"/>
    </location>
</feature>
<dbReference type="GO" id="GO:0042981">
    <property type="term" value="P:regulation of apoptotic process"/>
    <property type="evidence" value="ECO:0007669"/>
    <property type="project" value="TreeGrafter"/>
</dbReference>
<sequence>LQQNQQRHQRQHDEAGSASAGGELAEFEAAWCQLESFLSNLLHNDDYDRILLRSLRRHFDAAVASRSVNRLTPAGARRLFDSLRRDICAGAFKLVCALDSRLDLQESLADAPSDAVPERRVDDETEKASGEDVSGKASDDDDDAAGNSEEADAAKEAEPSSADDDDGENDSDNETEKSGGSTKADTDSQQDHVREIERNEEDHKEEEAEPLPKKRRIALTRLADSPDPRLPADRPSTSSGPLPKLPGQLSASDFDNRAGDDADLTPEEHQKARALQDCLCRILTKIKRLQQLEMSLNDLSSESSVYLQEDRLKQRAVQVYNSLCRLRRAPQSAALLSGRRFRYDCSAHPEIGELIECYVNRRRGFPDLPKVLKIVNWCNRRHKLGWSQAEVRRCAETVFKDVGEQLQDRRKRDLFDCLFTDLPDGGSLEADPAEADADLRQRLERNAAQGSAKLASVLSAYSAMPEDAAAAAGVADGDDNSSSSDDDDADESSDEDEDDGQNDNKSDGEADGEGNDGGAERPDDGANGDEPGEKDRDGTGQIGEAGPQSEKNKNPAGDQEAEQLIVSGQDAVEDQANDSDSVQIVSLWQPTKPSDSSSVAVKAKGSLPFCRPKRQMHLSRPARPIIDLDSVPPMQPRPMPYSASSSTAAVAAAGTASSGRIQLQRPRVLGQSNSRASQSPLPTAQSGLVKTSWGASGRVGQPGGGFSLLGLPQPPRIGSVSSDSVIQID</sequence>
<dbReference type="GO" id="GO:0050681">
    <property type="term" value="F:nuclear androgen receptor binding"/>
    <property type="evidence" value="ECO:0007669"/>
    <property type="project" value="TreeGrafter"/>
</dbReference>
<feature type="region of interest" description="Disordered" evidence="1">
    <location>
        <begin position="1"/>
        <end position="20"/>
    </location>
</feature>
<dbReference type="InterPro" id="IPR046378">
    <property type="entry name" value="DAXX_histone-bd"/>
</dbReference>
<evidence type="ECO:0000256" key="1">
    <source>
        <dbReference type="SAM" id="MobiDB-lite"/>
    </source>
</evidence>
<dbReference type="GO" id="GO:0003714">
    <property type="term" value="F:transcription corepressor activity"/>
    <property type="evidence" value="ECO:0007669"/>
    <property type="project" value="TreeGrafter"/>
</dbReference>
<dbReference type="PANTHER" id="PTHR12766:SF7">
    <property type="entry name" value="DEATH DOMAIN-ASSOCIATED PROTEIN 6"/>
    <property type="match status" value="1"/>
</dbReference>
<dbReference type="GO" id="GO:0042393">
    <property type="term" value="F:histone binding"/>
    <property type="evidence" value="ECO:0007669"/>
    <property type="project" value="InterPro"/>
</dbReference>
<feature type="compositionally biased region" description="Acidic residues" evidence="1">
    <location>
        <begin position="161"/>
        <end position="173"/>
    </location>
</feature>
<feature type="compositionally biased region" description="Acidic residues" evidence="1">
    <location>
        <begin position="476"/>
        <end position="501"/>
    </location>
</feature>
<evidence type="ECO:0000259" key="2">
    <source>
        <dbReference type="Pfam" id="PF20920"/>
    </source>
</evidence>
<dbReference type="Gene3D" id="1.20.58.2170">
    <property type="match status" value="1"/>
</dbReference>
<feature type="compositionally biased region" description="Basic and acidic residues" evidence="1">
    <location>
        <begin position="116"/>
        <end position="138"/>
    </location>
</feature>
<protein>
    <submittedName>
        <fullName evidence="4">Death domain-associated protein 6</fullName>
    </submittedName>
</protein>
<organism evidence="3 4">
    <name type="scientific">Macrostomum lignano</name>
    <dbReference type="NCBI Taxonomy" id="282301"/>
    <lineage>
        <taxon>Eukaryota</taxon>
        <taxon>Metazoa</taxon>
        <taxon>Spiralia</taxon>
        <taxon>Lophotrochozoa</taxon>
        <taxon>Platyhelminthes</taxon>
        <taxon>Rhabditophora</taxon>
        <taxon>Macrostomorpha</taxon>
        <taxon>Macrostomida</taxon>
        <taxon>Macrostomidae</taxon>
        <taxon>Macrostomum</taxon>
    </lineage>
</organism>
<keyword evidence="3" id="KW-1185">Reference proteome</keyword>
<reference evidence="4" key="1">
    <citation type="submission" date="2016-11" db="UniProtKB">
        <authorList>
            <consortium name="WormBaseParasite"/>
        </authorList>
    </citation>
    <scope>IDENTIFICATION</scope>
</reference>
<dbReference type="GO" id="GO:0003713">
    <property type="term" value="F:transcription coactivator activity"/>
    <property type="evidence" value="ECO:0007669"/>
    <property type="project" value="TreeGrafter"/>
</dbReference>
<evidence type="ECO:0000313" key="4">
    <source>
        <dbReference type="WBParaSite" id="maker-uti_cns_0000594-snap-gene-0.5-mRNA-1"/>
    </source>
</evidence>
<dbReference type="GO" id="GO:0006334">
    <property type="term" value="P:nucleosome assembly"/>
    <property type="evidence" value="ECO:0007669"/>
    <property type="project" value="TreeGrafter"/>
</dbReference>
<feature type="compositionally biased region" description="Low complexity" evidence="1">
    <location>
        <begin position="642"/>
        <end position="659"/>
    </location>
</feature>
<dbReference type="InterPro" id="IPR046426">
    <property type="entry name" value="DAXX_histone-bd_sf"/>
</dbReference>
<dbReference type="Proteomes" id="UP000095280">
    <property type="component" value="Unplaced"/>
</dbReference>
<accession>A0A1I8G2K5</accession>
<proteinExistence type="predicted"/>
<feature type="compositionally biased region" description="Polar residues" evidence="1">
    <location>
        <begin position="719"/>
        <end position="729"/>
    </location>
</feature>
<dbReference type="WBParaSite" id="maker-uti_cns_0000594-snap-gene-0.5-mRNA-1">
    <property type="protein sequence ID" value="maker-uti_cns_0000594-snap-gene-0.5-mRNA-1"/>
    <property type="gene ID" value="maker-uti_cns_0000594-snap-gene-0.5"/>
</dbReference>
<feature type="region of interest" description="Disordered" evidence="1">
    <location>
        <begin position="108"/>
        <end position="268"/>
    </location>
</feature>
<feature type="compositionally biased region" description="Polar residues" evidence="1">
    <location>
        <begin position="670"/>
        <end position="689"/>
    </location>
</feature>
<dbReference type="Pfam" id="PF20920">
    <property type="entry name" value="DAXX_hist_bd"/>
    <property type="match status" value="1"/>
</dbReference>
<feature type="domain" description="Daxx histone-binding" evidence="2">
    <location>
        <begin position="377"/>
        <end position="462"/>
    </location>
</feature>
<dbReference type="PANTHER" id="PTHR12766">
    <property type="entry name" value="DEATH DOMAIN-ASSOCIATED PROTEIN 6 DAXX"/>
    <property type="match status" value="1"/>
</dbReference>
<name>A0A1I8G2K5_9PLAT</name>
<feature type="compositionally biased region" description="Basic and acidic residues" evidence="1">
    <location>
        <begin position="254"/>
        <end position="268"/>
    </location>
</feature>